<evidence type="ECO:0000256" key="7">
    <source>
        <dbReference type="PROSITE-ProRule" id="PRU00473"/>
    </source>
</evidence>
<evidence type="ECO:0000256" key="8">
    <source>
        <dbReference type="SAM" id="MobiDB-lite"/>
    </source>
</evidence>
<evidence type="ECO:0000256" key="1">
    <source>
        <dbReference type="ARBA" id="ARBA00004162"/>
    </source>
</evidence>
<evidence type="ECO:0000256" key="5">
    <source>
        <dbReference type="ARBA" id="ARBA00022989"/>
    </source>
</evidence>
<sequence length="333" mass="33888">MSAGGAHGRARRGGGHDEGGHDGPDERWLVSYADMITVLMALFIVLFAISQVDAQKFLELRQGLADGVGASATIPVDGGSGLLESNGSVAAPASPQVSVQNESLDVSAGASGASAGSAADSAGPAMDAAREEVQRLDDLQRQLDAALQSGGLGDRVDFRVTDRGLVGAIVADDVFFESSSAVIRETGQDVLDAMAPVLADAPQPLDLEGHTNSLPVRGGVYPSNWELSAARAAAVVRYLQADGIAPERMTALGYGETRPLYPGGDEKALTGNRRVDLVVVSDQPAEVKALLPKAQAELDAGAAPPAVDVAPQPVAVAPAVEASAADTAAADGH</sequence>
<dbReference type="RefSeq" id="WP_339573457.1">
    <property type="nucleotide sequence ID" value="NZ_JBBIAA010000001.1"/>
</dbReference>
<dbReference type="CDD" id="cd07185">
    <property type="entry name" value="OmpA_C-like"/>
    <property type="match status" value="1"/>
</dbReference>
<evidence type="ECO:0000256" key="3">
    <source>
        <dbReference type="ARBA" id="ARBA00022475"/>
    </source>
</evidence>
<evidence type="ECO:0000259" key="10">
    <source>
        <dbReference type="PROSITE" id="PS51123"/>
    </source>
</evidence>
<dbReference type="InterPro" id="IPR006665">
    <property type="entry name" value="OmpA-like"/>
</dbReference>
<comment type="caution">
    <text evidence="11">The sequence shown here is derived from an EMBL/GenBank/DDBJ whole genome shotgun (WGS) entry which is preliminary data.</text>
</comment>
<evidence type="ECO:0000313" key="11">
    <source>
        <dbReference type="EMBL" id="MEJ5944067.1"/>
    </source>
</evidence>
<keyword evidence="12" id="KW-1185">Reference proteome</keyword>
<evidence type="ECO:0000256" key="9">
    <source>
        <dbReference type="SAM" id="Phobius"/>
    </source>
</evidence>
<feature type="region of interest" description="Disordered" evidence="8">
    <location>
        <begin position="1"/>
        <end position="23"/>
    </location>
</feature>
<evidence type="ECO:0000313" key="12">
    <source>
        <dbReference type="Proteomes" id="UP001387100"/>
    </source>
</evidence>
<gene>
    <name evidence="11" type="ORF">WDZ17_01980</name>
</gene>
<dbReference type="Gene3D" id="3.30.1330.60">
    <property type="entry name" value="OmpA-like domain"/>
    <property type="match status" value="1"/>
</dbReference>
<feature type="region of interest" description="Disordered" evidence="8">
    <location>
        <begin position="87"/>
        <end position="129"/>
    </location>
</feature>
<keyword evidence="4 9" id="KW-0812">Transmembrane</keyword>
<comment type="similarity">
    <text evidence="2">Belongs to the MotB family.</text>
</comment>
<keyword evidence="11" id="KW-0969">Cilium</keyword>
<dbReference type="InterPro" id="IPR025713">
    <property type="entry name" value="MotB-like_N_dom"/>
</dbReference>
<evidence type="ECO:0000256" key="4">
    <source>
        <dbReference type="ARBA" id="ARBA00022692"/>
    </source>
</evidence>
<feature type="domain" description="OmpA-like" evidence="10">
    <location>
        <begin position="163"/>
        <end position="283"/>
    </location>
</feature>
<dbReference type="InterPro" id="IPR036737">
    <property type="entry name" value="OmpA-like_sf"/>
</dbReference>
<protein>
    <submittedName>
        <fullName evidence="11">Flagellar motor protein MotB</fullName>
    </submittedName>
</protein>
<dbReference type="PROSITE" id="PS51123">
    <property type="entry name" value="OMPA_2"/>
    <property type="match status" value="1"/>
</dbReference>
<evidence type="ECO:0000256" key="2">
    <source>
        <dbReference type="ARBA" id="ARBA00008914"/>
    </source>
</evidence>
<keyword evidence="5 9" id="KW-1133">Transmembrane helix</keyword>
<keyword evidence="11" id="KW-0282">Flagellum</keyword>
<feature type="compositionally biased region" description="Basic and acidic residues" evidence="8">
    <location>
        <begin position="14"/>
        <end position="23"/>
    </location>
</feature>
<keyword evidence="3" id="KW-1003">Cell membrane</keyword>
<comment type="subcellular location">
    <subcellularLocation>
        <location evidence="1">Cell membrane</location>
        <topology evidence="1">Single-pass membrane protein</topology>
    </subcellularLocation>
</comment>
<feature type="compositionally biased region" description="Polar residues" evidence="8">
    <location>
        <begin position="95"/>
        <end position="104"/>
    </location>
</feature>
<keyword evidence="11" id="KW-0966">Cell projection</keyword>
<dbReference type="PANTHER" id="PTHR30329:SF21">
    <property type="entry name" value="LIPOPROTEIN YIAD-RELATED"/>
    <property type="match status" value="1"/>
</dbReference>
<dbReference type="Pfam" id="PF13677">
    <property type="entry name" value="MotB_plug"/>
    <property type="match status" value="1"/>
</dbReference>
<feature type="transmembrane region" description="Helical" evidence="9">
    <location>
        <begin position="29"/>
        <end position="49"/>
    </location>
</feature>
<reference evidence="11 12" key="1">
    <citation type="journal article" date="2017" name="Int. J. Syst. Evol. Microbiol.">
        <title>Pseudokineococcus basanitobsidens sp. nov., isolated from volcanic rock.</title>
        <authorList>
            <person name="Lee D.W."/>
            <person name="Park M.Y."/>
            <person name="Kim J.J."/>
            <person name="Kim B.S."/>
        </authorList>
    </citation>
    <scope>NUCLEOTIDE SEQUENCE [LARGE SCALE GENOMIC DNA]</scope>
    <source>
        <strain evidence="11 12">DSM 103726</strain>
    </source>
</reference>
<dbReference type="Proteomes" id="UP001387100">
    <property type="component" value="Unassembled WGS sequence"/>
</dbReference>
<dbReference type="EMBL" id="JBBIAA010000001">
    <property type="protein sequence ID" value="MEJ5944067.1"/>
    <property type="molecule type" value="Genomic_DNA"/>
</dbReference>
<evidence type="ECO:0000256" key="6">
    <source>
        <dbReference type="ARBA" id="ARBA00023136"/>
    </source>
</evidence>
<feature type="compositionally biased region" description="Low complexity" evidence="8">
    <location>
        <begin position="107"/>
        <end position="127"/>
    </location>
</feature>
<dbReference type="PANTHER" id="PTHR30329">
    <property type="entry name" value="STATOR ELEMENT OF FLAGELLAR MOTOR COMPLEX"/>
    <property type="match status" value="1"/>
</dbReference>
<proteinExistence type="inferred from homology"/>
<dbReference type="SUPFAM" id="SSF103088">
    <property type="entry name" value="OmpA-like"/>
    <property type="match status" value="1"/>
</dbReference>
<dbReference type="Pfam" id="PF00691">
    <property type="entry name" value="OmpA"/>
    <property type="match status" value="1"/>
</dbReference>
<organism evidence="11 12">
    <name type="scientific">Pseudokineococcus basanitobsidens</name>
    <dbReference type="NCBI Taxonomy" id="1926649"/>
    <lineage>
        <taxon>Bacteria</taxon>
        <taxon>Bacillati</taxon>
        <taxon>Actinomycetota</taxon>
        <taxon>Actinomycetes</taxon>
        <taxon>Kineosporiales</taxon>
        <taxon>Kineosporiaceae</taxon>
        <taxon>Pseudokineococcus</taxon>
    </lineage>
</organism>
<name>A0ABU8RG71_9ACTN</name>
<keyword evidence="6 7" id="KW-0472">Membrane</keyword>
<dbReference type="InterPro" id="IPR050330">
    <property type="entry name" value="Bact_OuterMem_StrucFunc"/>
</dbReference>
<accession>A0ABU8RG71</accession>